<reference evidence="7 8" key="1">
    <citation type="submission" date="2024-05" db="EMBL/GenBank/DDBJ databases">
        <title>Culex pipiens pipiens assembly and annotation.</title>
        <authorList>
            <person name="Alout H."/>
            <person name="Durand T."/>
        </authorList>
    </citation>
    <scope>NUCLEOTIDE SEQUENCE [LARGE SCALE GENOMIC DNA]</scope>
    <source>
        <strain evidence="7">HA-2024</strain>
        <tissue evidence="7">Whole body</tissue>
    </source>
</reference>
<evidence type="ECO:0000313" key="8">
    <source>
        <dbReference type="Proteomes" id="UP001562425"/>
    </source>
</evidence>
<dbReference type="SUPFAM" id="SSF57196">
    <property type="entry name" value="EGF/Laminin"/>
    <property type="match status" value="2"/>
</dbReference>
<dbReference type="InterPro" id="IPR001881">
    <property type="entry name" value="EGF-like_Ca-bd_dom"/>
</dbReference>
<dbReference type="PANTHER" id="PTHR24050:SF28">
    <property type="entry name" value="UROMODULIN-LIKE"/>
    <property type="match status" value="1"/>
</dbReference>
<keyword evidence="3" id="KW-0677">Repeat</keyword>
<sequence length="119" mass="12994">MKAGFKVNFPPKINIAFHYRADVNECLLRNGHGPCQDTCINLWASYNCSCQGLPGTRLAVDGHSCEDDAGECPKAGCSHQCLSTMGRPFCLCPVGLHLGDDWKTCGSLRHYALLLFCSN</sequence>
<feature type="domain" description="EGF-like" evidence="6">
    <location>
        <begin position="71"/>
        <end position="106"/>
    </location>
</feature>
<name>A0ABD1CCM5_CULPP</name>
<evidence type="ECO:0000259" key="5">
    <source>
        <dbReference type="SMART" id="SM00179"/>
    </source>
</evidence>
<accession>A0ABD1CCM5</accession>
<feature type="domain" description="EGF-like calcium-binding" evidence="5">
    <location>
        <begin position="68"/>
        <end position="106"/>
    </location>
</feature>
<organism evidence="7 8">
    <name type="scientific">Culex pipiens pipiens</name>
    <name type="common">Northern house mosquito</name>
    <dbReference type="NCBI Taxonomy" id="38569"/>
    <lineage>
        <taxon>Eukaryota</taxon>
        <taxon>Metazoa</taxon>
        <taxon>Ecdysozoa</taxon>
        <taxon>Arthropoda</taxon>
        <taxon>Hexapoda</taxon>
        <taxon>Insecta</taxon>
        <taxon>Pterygota</taxon>
        <taxon>Neoptera</taxon>
        <taxon>Endopterygota</taxon>
        <taxon>Diptera</taxon>
        <taxon>Nematocera</taxon>
        <taxon>Culicoidea</taxon>
        <taxon>Culicidae</taxon>
        <taxon>Culicinae</taxon>
        <taxon>Culicini</taxon>
        <taxon>Culex</taxon>
        <taxon>Culex</taxon>
    </lineage>
</organism>
<gene>
    <name evidence="7" type="ORF">pipiens_018449</name>
</gene>
<dbReference type="PROSITE" id="PS01187">
    <property type="entry name" value="EGF_CA"/>
    <property type="match status" value="1"/>
</dbReference>
<dbReference type="Pfam" id="PF14670">
    <property type="entry name" value="FXa_inhibition"/>
    <property type="match status" value="1"/>
</dbReference>
<dbReference type="Gene3D" id="2.10.25.10">
    <property type="entry name" value="Laminin"/>
    <property type="match status" value="2"/>
</dbReference>
<feature type="domain" description="EGF-like calcium-binding" evidence="5">
    <location>
        <begin position="22"/>
        <end position="66"/>
    </location>
</feature>
<dbReference type="AlphaFoldDB" id="A0ABD1CCM5"/>
<evidence type="ECO:0000256" key="4">
    <source>
        <dbReference type="ARBA" id="ARBA00023157"/>
    </source>
</evidence>
<keyword evidence="1" id="KW-0245">EGF-like domain</keyword>
<keyword evidence="4" id="KW-1015">Disulfide bond</keyword>
<dbReference type="InterPro" id="IPR000742">
    <property type="entry name" value="EGF"/>
</dbReference>
<evidence type="ECO:0008006" key="9">
    <source>
        <dbReference type="Google" id="ProtNLM"/>
    </source>
</evidence>
<dbReference type="PANTHER" id="PTHR24050">
    <property type="entry name" value="PA14 DOMAIN-CONTAINING PROTEIN"/>
    <property type="match status" value="1"/>
</dbReference>
<evidence type="ECO:0000313" key="7">
    <source>
        <dbReference type="EMBL" id="KAL1373794.1"/>
    </source>
</evidence>
<evidence type="ECO:0000256" key="2">
    <source>
        <dbReference type="ARBA" id="ARBA00022729"/>
    </source>
</evidence>
<dbReference type="InterPro" id="IPR052235">
    <property type="entry name" value="Nephronectin_domain"/>
</dbReference>
<protein>
    <recommendedName>
        <fullName evidence="9">EGF-like domain-containing protein</fullName>
    </recommendedName>
</protein>
<keyword evidence="8" id="KW-1185">Reference proteome</keyword>
<keyword evidence="2" id="KW-0732">Signal</keyword>
<proteinExistence type="predicted"/>
<dbReference type="InterPro" id="IPR018097">
    <property type="entry name" value="EGF_Ca-bd_CS"/>
</dbReference>
<evidence type="ECO:0000256" key="1">
    <source>
        <dbReference type="ARBA" id="ARBA00022536"/>
    </source>
</evidence>
<dbReference type="Proteomes" id="UP001562425">
    <property type="component" value="Unassembled WGS sequence"/>
</dbReference>
<comment type="caution">
    <text evidence="7">The sequence shown here is derived from an EMBL/GenBank/DDBJ whole genome shotgun (WGS) entry which is preliminary data.</text>
</comment>
<feature type="domain" description="EGF-like" evidence="6">
    <location>
        <begin position="25"/>
        <end position="66"/>
    </location>
</feature>
<dbReference type="SMART" id="SM00181">
    <property type="entry name" value="EGF"/>
    <property type="match status" value="2"/>
</dbReference>
<dbReference type="SMART" id="SM00179">
    <property type="entry name" value="EGF_CA"/>
    <property type="match status" value="2"/>
</dbReference>
<dbReference type="EMBL" id="JBEHCU010013980">
    <property type="protein sequence ID" value="KAL1373794.1"/>
    <property type="molecule type" value="Genomic_DNA"/>
</dbReference>
<evidence type="ECO:0000259" key="6">
    <source>
        <dbReference type="SMART" id="SM00181"/>
    </source>
</evidence>
<evidence type="ECO:0000256" key="3">
    <source>
        <dbReference type="ARBA" id="ARBA00022737"/>
    </source>
</evidence>